<name>A0A0D2FY05_9EURO</name>
<keyword evidence="2" id="KW-1185">Reference proteome</keyword>
<dbReference type="STRING" id="5601.A0A0D2FY05"/>
<organism evidence="1 2">
    <name type="scientific">Phialophora macrospora</name>
    <dbReference type="NCBI Taxonomy" id="1851006"/>
    <lineage>
        <taxon>Eukaryota</taxon>
        <taxon>Fungi</taxon>
        <taxon>Dikarya</taxon>
        <taxon>Ascomycota</taxon>
        <taxon>Pezizomycotina</taxon>
        <taxon>Eurotiomycetes</taxon>
        <taxon>Chaetothyriomycetidae</taxon>
        <taxon>Chaetothyriales</taxon>
        <taxon>Herpotrichiellaceae</taxon>
        <taxon>Phialophora</taxon>
    </lineage>
</organism>
<dbReference type="HOGENOM" id="CLU_1354441_0_0_1"/>
<evidence type="ECO:0000313" key="1">
    <source>
        <dbReference type="EMBL" id="KIW73388.1"/>
    </source>
</evidence>
<reference evidence="1 2" key="1">
    <citation type="submission" date="2015-01" db="EMBL/GenBank/DDBJ databases">
        <title>The Genome Sequence of Capronia semiimmersa CBS27337.</title>
        <authorList>
            <consortium name="The Broad Institute Genomics Platform"/>
            <person name="Cuomo C."/>
            <person name="de Hoog S."/>
            <person name="Gorbushina A."/>
            <person name="Stielow B."/>
            <person name="Teixiera M."/>
            <person name="Abouelleil A."/>
            <person name="Chapman S.B."/>
            <person name="Priest M."/>
            <person name="Young S.K."/>
            <person name="Wortman J."/>
            <person name="Nusbaum C."/>
            <person name="Birren B."/>
        </authorList>
    </citation>
    <scope>NUCLEOTIDE SEQUENCE [LARGE SCALE GENOMIC DNA]</scope>
    <source>
        <strain evidence="1 2">CBS 27337</strain>
    </source>
</reference>
<dbReference type="InterPro" id="IPR027417">
    <property type="entry name" value="P-loop_NTPase"/>
</dbReference>
<dbReference type="PANTHER" id="PTHR32046">
    <property type="entry name" value="G DOMAIN-CONTAINING PROTEIN"/>
    <property type="match status" value="1"/>
</dbReference>
<accession>A0A0D2FY05</accession>
<dbReference type="PANTHER" id="PTHR32046:SF11">
    <property type="entry name" value="IMMUNE-ASSOCIATED NUCLEOTIDE-BINDING PROTEIN 10-LIKE"/>
    <property type="match status" value="1"/>
</dbReference>
<dbReference type="Gene3D" id="3.40.50.300">
    <property type="entry name" value="P-loop containing nucleotide triphosphate hydrolases"/>
    <property type="match status" value="1"/>
</dbReference>
<protein>
    <recommendedName>
        <fullName evidence="3">G domain-containing protein</fullName>
    </recommendedName>
</protein>
<gene>
    <name evidence="1" type="ORF">PV04_01515</name>
</gene>
<dbReference type="Proteomes" id="UP000054266">
    <property type="component" value="Unassembled WGS sequence"/>
</dbReference>
<evidence type="ECO:0008006" key="3">
    <source>
        <dbReference type="Google" id="ProtNLM"/>
    </source>
</evidence>
<evidence type="ECO:0000313" key="2">
    <source>
        <dbReference type="Proteomes" id="UP000054266"/>
    </source>
</evidence>
<proteinExistence type="predicted"/>
<dbReference type="SUPFAM" id="SSF52540">
    <property type="entry name" value="P-loop containing nucleoside triphosphate hydrolases"/>
    <property type="match status" value="1"/>
</dbReference>
<sequence>MLGSFDPGSELTILVIGEPGVGKATFINAFINYLRFGTLDDAMESVHLHWAVSGSFTMQKITRIAGDPEIVHTEIMIGREGRDHDVVEDETSNLNWTTYIVRVGRTKFRLINSTGLCGIDGREQVKQYAGGIMLATLLSVDELNGILFLLKANSTRLTSIMESCLEELFSGLQRDGFKNLVSYLVSPTPGPSISRRATLSTS</sequence>
<dbReference type="EMBL" id="KN846956">
    <property type="protein sequence ID" value="KIW73389.1"/>
    <property type="molecule type" value="Genomic_DNA"/>
</dbReference>
<dbReference type="AlphaFoldDB" id="A0A0D2FY05"/>
<dbReference type="EMBL" id="KN846956">
    <property type="protein sequence ID" value="KIW73388.1"/>
    <property type="molecule type" value="Genomic_DNA"/>
</dbReference>